<comment type="caution">
    <text evidence="1">The sequence shown here is derived from an EMBL/GenBank/DDBJ whole genome shotgun (WGS) entry which is preliminary data.</text>
</comment>
<evidence type="ECO:0000313" key="2">
    <source>
        <dbReference type="Proteomes" id="UP001054252"/>
    </source>
</evidence>
<dbReference type="AlphaFoldDB" id="A0AAV5IA43"/>
<sequence length="52" mass="5995">MEMNWSHVRKVDLYSKSPQDPAGEDFLIKSLKSFDASAFFLLNLSLKFCLLI</sequence>
<keyword evidence="2" id="KW-1185">Reference proteome</keyword>
<dbReference type="Proteomes" id="UP001054252">
    <property type="component" value="Unassembled WGS sequence"/>
</dbReference>
<name>A0AAV5IA43_9ROSI</name>
<dbReference type="EMBL" id="BPVZ01000009">
    <property type="protein sequence ID" value="GKU96000.1"/>
    <property type="molecule type" value="Genomic_DNA"/>
</dbReference>
<proteinExistence type="predicted"/>
<evidence type="ECO:0000313" key="1">
    <source>
        <dbReference type="EMBL" id="GKU96000.1"/>
    </source>
</evidence>
<protein>
    <submittedName>
        <fullName evidence="1">Uncharacterized protein</fullName>
    </submittedName>
</protein>
<accession>A0AAV5IA43</accession>
<gene>
    <name evidence="1" type="ORF">SLEP1_g9283</name>
</gene>
<reference evidence="1 2" key="1">
    <citation type="journal article" date="2021" name="Commun. Biol.">
        <title>The genome of Shorea leprosula (Dipterocarpaceae) highlights the ecological relevance of drought in aseasonal tropical rainforests.</title>
        <authorList>
            <person name="Ng K.K.S."/>
            <person name="Kobayashi M.J."/>
            <person name="Fawcett J.A."/>
            <person name="Hatakeyama M."/>
            <person name="Paape T."/>
            <person name="Ng C.H."/>
            <person name="Ang C.C."/>
            <person name="Tnah L.H."/>
            <person name="Lee C.T."/>
            <person name="Nishiyama T."/>
            <person name="Sese J."/>
            <person name="O'Brien M.J."/>
            <person name="Copetti D."/>
            <person name="Mohd Noor M.I."/>
            <person name="Ong R.C."/>
            <person name="Putra M."/>
            <person name="Sireger I.Z."/>
            <person name="Indrioko S."/>
            <person name="Kosugi Y."/>
            <person name="Izuno A."/>
            <person name="Isagi Y."/>
            <person name="Lee S.L."/>
            <person name="Shimizu K.K."/>
        </authorList>
    </citation>
    <scope>NUCLEOTIDE SEQUENCE [LARGE SCALE GENOMIC DNA]</scope>
    <source>
        <strain evidence="1">214</strain>
    </source>
</reference>
<organism evidence="1 2">
    <name type="scientific">Rubroshorea leprosula</name>
    <dbReference type="NCBI Taxonomy" id="152421"/>
    <lineage>
        <taxon>Eukaryota</taxon>
        <taxon>Viridiplantae</taxon>
        <taxon>Streptophyta</taxon>
        <taxon>Embryophyta</taxon>
        <taxon>Tracheophyta</taxon>
        <taxon>Spermatophyta</taxon>
        <taxon>Magnoliopsida</taxon>
        <taxon>eudicotyledons</taxon>
        <taxon>Gunneridae</taxon>
        <taxon>Pentapetalae</taxon>
        <taxon>rosids</taxon>
        <taxon>malvids</taxon>
        <taxon>Malvales</taxon>
        <taxon>Dipterocarpaceae</taxon>
        <taxon>Rubroshorea</taxon>
    </lineage>
</organism>